<dbReference type="PATRIC" id="fig|571915.4.peg.2509"/>
<feature type="domain" description="ABC transporter" evidence="4">
    <location>
        <begin position="1"/>
        <end position="239"/>
    </location>
</feature>
<dbReference type="SMART" id="SM00382">
    <property type="entry name" value="AAA"/>
    <property type="match status" value="2"/>
</dbReference>
<keyword evidence="1" id="KW-0813">Transport</keyword>
<feature type="domain" description="ABC transporter" evidence="4">
    <location>
        <begin position="258"/>
        <end position="475"/>
    </location>
</feature>
<sequence>MAVLSVTNLNVKNVVSDVSFDIAPGERVGLIGESGSGKTLTALSIMRLISSTGAITLSGHRIDAFDEKTMCTIRGKRVAMVFQEPMTALNPLMKVGKQITEAIMIHSRVPKKLAHAQAEELLEKVELDPQLMRRYPHQLSGGQRQRVLIAMALAHDPELLICDEPTTALDVTSQRAIVDLIVKLVRERGTGLLFITHDLGLVAQTCERVLVMRRGEIVESGAVTDILENPQQDYTKTLLAASILPAAKPAQHSDEVVIRIQDASKSYRNTVAVDHVSLDVHRGERLGIVGGSGSGKTTTLKLIAGLIRPQQGTIEVADSMQMVFQDPMGSLNPRMRIKDIVAETLPTPNPQRVIEVLTEVGLDATDMLDRFPHEFSGGQRQRISIARALAPKPKILLADEPVSALDVSVRKKVLELIDTLVSEHNLSLVFVSHDIQVVRSVCTTVAVMNQGRIVEYGPTAEVLTTPATAYTRSLIDAIPSLNTTTCNARKLSLRGLN</sequence>
<accession>A0A0G3GZV7</accession>
<dbReference type="GO" id="GO:0015833">
    <property type="term" value="P:peptide transport"/>
    <property type="evidence" value="ECO:0007669"/>
    <property type="project" value="InterPro"/>
</dbReference>
<dbReference type="Proteomes" id="UP000035199">
    <property type="component" value="Chromosome"/>
</dbReference>
<dbReference type="Pfam" id="PF08352">
    <property type="entry name" value="oligo_HPY"/>
    <property type="match status" value="2"/>
</dbReference>
<dbReference type="PROSITE" id="PS00211">
    <property type="entry name" value="ABC_TRANSPORTER_1"/>
    <property type="match status" value="2"/>
</dbReference>
<dbReference type="InterPro" id="IPR003593">
    <property type="entry name" value="AAA+_ATPase"/>
</dbReference>
<dbReference type="GO" id="GO:0005524">
    <property type="term" value="F:ATP binding"/>
    <property type="evidence" value="ECO:0007669"/>
    <property type="project" value="UniProtKB-KW"/>
</dbReference>
<keyword evidence="5" id="KW-0456">Lyase</keyword>
<dbReference type="InterPro" id="IPR050319">
    <property type="entry name" value="ABC_transp_ATP-bind"/>
</dbReference>
<dbReference type="SUPFAM" id="SSF52540">
    <property type="entry name" value="P-loop containing nucleoside triphosphate hydrolases"/>
    <property type="match status" value="2"/>
</dbReference>
<dbReference type="CDD" id="cd03257">
    <property type="entry name" value="ABC_NikE_OppD_transporters"/>
    <property type="match status" value="2"/>
</dbReference>
<evidence type="ECO:0000313" key="6">
    <source>
        <dbReference type="Proteomes" id="UP000035199"/>
    </source>
</evidence>
<dbReference type="OrthoDB" id="8036461at2"/>
<evidence type="ECO:0000259" key="4">
    <source>
        <dbReference type="PROSITE" id="PS50893"/>
    </source>
</evidence>
<dbReference type="AlphaFoldDB" id="A0A0G3GZV7"/>
<dbReference type="KEGG" id="cmv:CMUST_11750"/>
<dbReference type="InterPro" id="IPR017871">
    <property type="entry name" value="ABC_transporter-like_CS"/>
</dbReference>
<dbReference type="GO" id="GO:0016887">
    <property type="term" value="F:ATP hydrolysis activity"/>
    <property type="evidence" value="ECO:0007669"/>
    <property type="project" value="InterPro"/>
</dbReference>
<gene>
    <name evidence="5" type="ORF">CMUST_11750</name>
</gene>
<reference evidence="5 6" key="1">
    <citation type="journal article" date="2015" name="Genome Announc.">
        <title>Complete Genome Sequence of the Type Strain Corynebacterium mustelae DSM 45274, Isolated from Various Tissues of a Male Ferret with Lethal Sepsis.</title>
        <authorList>
            <person name="Ruckert C."/>
            <person name="Eimer J."/>
            <person name="Winkler A."/>
            <person name="Tauch A."/>
        </authorList>
    </citation>
    <scope>NUCLEOTIDE SEQUENCE [LARGE SCALE GENOMIC DNA]</scope>
    <source>
        <strain evidence="5 6">DSM 45274</strain>
    </source>
</reference>
<dbReference type="Gene3D" id="3.40.50.300">
    <property type="entry name" value="P-loop containing nucleotide triphosphate hydrolases"/>
    <property type="match status" value="2"/>
</dbReference>
<dbReference type="GO" id="GO:0016829">
    <property type="term" value="F:lyase activity"/>
    <property type="evidence" value="ECO:0007669"/>
    <property type="project" value="UniProtKB-KW"/>
</dbReference>
<dbReference type="EMBL" id="CP011542">
    <property type="protein sequence ID" value="AKK06661.1"/>
    <property type="molecule type" value="Genomic_DNA"/>
</dbReference>
<dbReference type="InterPro" id="IPR003439">
    <property type="entry name" value="ABC_transporter-like_ATP-bd"/>
</dbReference>
<dbReference type="InterPro" id="IPR027417">
    <property type="entry name" value="P-loop_NTPase"/>
</dbReference>
<organism evidence="5 6">
    <name type="scientific">Corynebacterium mustelae</name>
    <dbReference type="NCBI Taxonomy" id="571915"/>
    <lineage>
        <taxon>Bacteria</taxon>
        <taxon>Bacillati</taxon>
        <taxon>Actinomycetota</taxon>
        <taxon>Actinomycetes</taxon>
        <taxon>Mycobacteriales</taxon>
        <taxon>Corynebacteriaceae</taxon>
        <taxon>Corynebacterium</taxon>
    </lineage>
</organism>
<reference evidence="6" key="2">
    <citation type="submission" date="2015-05" db="EMBL/GenBank/DDBJ databases">
        <title>Complete genome sequence of Corynebacterium mustelae DSM 45274, isolated from various tissues of a male ferret with lethal sepsis.</title>
        <authorList>
            <person name="Ruckert C."/>
            <person name="Albersmeier A."/>
            <person name="Winkler A."/>
            <person name="Tauch A."/>
        </authorList>
    </citation>
    <scope>NUCLEOTIDE SEQUENCE [LARGE SCALE GENOMIC DNA]</scope>
    <source>
        <strain evidence="6">DSM 45274</strain>
    </source>
</reference>
<dbReference type="Pfam" id="PF00005">
    <property type="entry name" value="ABC_tran"/>
    <property type="match status" value="2"/>
</dbReference>
<dbReference type="PROSITE" id="PS50893">
    <property type="entry name" value="ABC_TRANSPORTER_2"/>
    <property type="match status" value="2"/>
</dbReference>
<dbReference type="STRING" id="571915.CMUST_11750"/>
<dbReference type="InterPro" id="IPR013563">
    <property type="entry name" value="Oligopep_ABC_C"/>
</dbReference>
<protein>
    <submittedName>
        <fullName evidence="5">Putative phosphonate C-P lyase system protein PhnK</fullName>
    </submittedName>
</protein>
<keyword evidence="3" id="KW-0067">ATP-binding</keyword>
<evidence type="ECO:0000256" key="2">
    <source>
        <dbReference type="ARBA" id="ARBA00022741"/>
    </source>
</evidence>
<evidence type="ECO:0000256" key="3">
    <source>
        <dbReference type="ARBA" id="ARBA00022840"/>
    </source>
</evidence>
<dbReference type="PANTHER" id="PTHR43776">
    <property type="entry name" value="TRANSPORT ATP-BINDING PROTEIN"/>
    <property type="match status" value="1"/>
</dbReference>
<keyword evidence="2" id="KW-0547">Nucleotide-binding</keyword>
<keyword evidence="6" id="KW-1185">Reference proteome</keyword>
<evidence type="ECO:0000256" key="1">
    <source>
        <dbReference type="ARBA" id="ARBA00022448"/>
    </source>
</evidence>
<name>A0A0G3GZV7_9CORY</name>
<dbReference type="GO" id="GO:0055085">
    <property type="term" value="P:transmembrane transport"/>
    <property type="evidence" value="ECO:0007669"/>
    <property type="project" value="UniProtKB-ARBA"/>
</dbReference>
<proteinExistence type="predicted"/>
<dbReference type="RefSeq" id="WP_047262647.1">
    <property type="nucleotide sequence ID" value="NZ_CP011542.1"/>
</dbReference>
<evidence type="ECO:0000313" key="5">
    <source>
        <dbReference type="EMBL" id="AKK06661.1"/>
    </source>
</evidence>